<evidence type="ECO:0000259" key="5">
    <source>
        <dbReference type="PROSITE" id="PS50944"/>
    </source>
</evidence>
<dbReference type="GO" id="GO:0003700">
    <property type="term" value="F:DNA-binding transcription factor activity"/>
    <property type="evidence" value="ECO:0007669"/>
    <property type="project" value="InterPro"/>
</dbReference>
<dbReference type="EMBL" id="PDPS01000026">
    <property type="protein sequence ID" value="PID57600.1"/>
    <property type="molecule type" value="Genomic_DNA"/>
</dbReference>
<dbReference type="GO" id="GO:0046983">
    <property type="term" value="F:protein dimerization activity"/>
    <property type="evidence" value="ECO:0007669"/>
    <property type="project" value="InterPro"/>
</dbReference>
<protein>
    <submittedName>
        <fullName evidence="6">DtxR family transcriptional regulator</fullName>
    </submittedName>
</protein>
<feature type="domain" description="HTH dtxR-type" evidence="5">
    <location>
        <begin position="31"/>
        <end position="92"/>
    </location>
</feature>
<keyword evidence="4" id="KW-0804">Transcription</keyword>
<organism evidence="6 7">
    <name type="scientific">candidate division KSB3 bacterium</name>
    <dbReference type="NCBI Taxonomy" id="2044937"/>
    <lineage>
        <taxon>Bacteria</taxon>
        <taxon>candidate division KSB3</taxon>
    </lineage>
</organism>
<proteinExistence type="inferred from homology"/>
<dbReference type="Pfam" id="PF01325">
    <property type="entry name" value="Fe_dep_repress"/>
    <property type="match status" value="1"/>
</dbReference>
<dbReference type="GO" id="GO:0046914">
    <property type="term" value="F:transition metal ion binding"/>
    <property type="evidence" value="ECO:0007669"/>
    <property type="project" value="InterPro"/>
</dbReference>
<dbReference type="InterPro" id="IPR001367">
    <property type="entry name" value="Fe_dep_repressor"/>
</dbReference>
<dbReference type="Gene3D" id="1.10.60.10">
    <property type="entry name" value="Iron dependent repressor, metal binding and dimerisation domain"/>
    <property type="match status" value="1"/>
</dbReference>
<evidence type="ECO:0000256" key="2">
    <source>
        <dbReference type="ARBA" id="ARBA00023015"/>
    </source>
</evidence>
<comment type="similarity">
    <text evidence="1">Belongs to the DtxR/MntR family.</text>
</comment>
<dbReference type="Proteomes" id="UP000229740">
    <property type="component" value="Unassembled WGS sequence"/>
</dbReference>
<dbReference type="InterPro" id="IPR036390">
    <property type="entry name" value="WH_DNA-bd_sf"/>
</dbReference>
<dbReference type="InterPro" id="IPR036421">
    <property type="entry name" value="Fe_dep_repressor_sf"/>
</dbReference>
<evidence type="ECO:0000256" key="3">
    <source>
        <dbReference type="ARBA" id="ARBA00023125"/>
    </source>
</evidence>
<dbReference type="SUPFAM" id="SSF47979">
    <property type="entry name" value="Iron-dependent repressor protein, dimerization domain"/>
    <property type="match status" value="1"/>
</dbReference>
<evidence type="ECO:0000256" key="1">
    <source>
        <dbReference type="ARBA" id="ARBA00007871"/>
    </source>
</evidence>
<dbReference type="SUPFAM" id="SSF46785">
    <property type="entry name" value="Winged helix' DNA-binding domain"/>
    <property type="match status" value="1"/>
</dbReference>
<dbReference type="GO" id="GO:0003677">
    <property type="term" value="F:DNA binding"/>
    <property type="evidence" value="ECO:0007669"/>
    <property type="project" value="UniProtKB-KW"/>
</dbReference>
<dbReference type="SMART" id="SM00529">
    <property type="entry name" value="HTH_DTXR"/>
    <property type="match status" value="1"/>
</dbReference>
<dbReference type="PANTHER" id="PTHR33238:SF7">
    <property type="entry name" value="IRON-DEPENDENT TRANSCRIPTIONAL REGULATOR"/>
    <property type="match status" value="1"/>
</dbReference>
<evidence type="ECO:0000313" key="7">
    <source>
        <dbReference type="Proteomes" id="UP000229740"/>
    </source>
</evidence>
<comment type="caution">
    <text evidence="6">The sequence shown here is derived from an EMBL/GenBank/DDBJ whole genome shotgun (WGS) entry which is preliminary data.</text>
</comment>
<dbReference type="PANTHER" id="PTHR33238">
    <property type="entry name" value="IRON (METAL) DEPENDENT REPRESSOR, DTXR FAMILY"/>
    <property type="match status" value="1"/>
</dbReference>
<keyword evidence="2" id="KW-0805">Transcription regulation</keyword>
<name>A0A2G6E691_9BACT</name>
<keyword evidence="3" id="KW-0238">DNA-binding</keyword>
<evidence type="ECO:0000256" key="4">
    <source>
        <dbReference type="ARBA" id="ARBA00023163"/>
    </source>
</evidence>
<dbReference type="AlphaFoldDB" id="A0A2G6E691"/>
<dbReference type="InterPro" id="IPR050536">
    <property type="entry name" value="DtxR_MntR_Metal-Reg"/>
</dbReference>
<sequence>MALSLERRWIILGIIRLSSRRNSIVTLKEPLTSSLENYLEAIFHIEQEKQAARAKDVADRLNVSGSSVTAALRNLGEKSLINYAPYDLITLTTQGRTIAEKIVQRHVILRKFFATVLGIATQEADEVACKMEHDMSENVFQRLTQFLTFLETCPRGGSEWLHGFASHCEHGQNHDQCRQCLAQCVETINQQWLMKG</sequence>
<dbReference type="PROSITE" id="PS50944">
    <property type="entry name" value="HTH_DTXR"/>
    <property type="match status" value="1"/>
</dbReference>
<dbReference type="Gene3D" id="1.10.10.10">
    <property type="entry name" value="Winged helix-like DNA-binding domain superfamily/Winged helix DNA-binding domain"/>
    <property type="match status" value="1"/>
</dbReference>
<dbReference type="Pfam" id="PF02742">
    <property type="entry name" value="Fe_dep_repr_C"/>
    <property type="match status" value="1"/>
</dbReference>
<reference evidence="6 7" key="1">
    <citation type="submission" date="2017-10" db="EMBL/GenBank/DDBJ databases">
        <title>Novel microbial diversity and functional potential in the marine mammal oral microbiome.</title>
        <authorList>
            <person name="Dudek N.K."/>
            <person name="Sun C.L."/>
            <person name="Burstein D."/>
            <person name="Kantor R.S."/>
            <person name="Aliaga Goltsman D.S."/>
            <person name="Bik E.M."/>
            <person name="Thomas B.C."/>
            <person name="Banfield J.F."/>
            <person name="Relman D.A."/>
        </authorList>
    </citation>
    <scope>NUCLEOTIDE SEQUENCE [LARGE SCALE GENOMIC DNA]</scope>
    <source>
        <strain evidence="6">DOLZORAL124_49_17</strain>
    </source>
</reference>
<dbReference type="InterPro" id="IPR022687">
    <property type="entry name" value="HTH_DTXR"/>
</dbReference>
<gene>
    <name evidence="6" type="ORF">CSB45_07180</name>
</gene>
<accession>A0A2G6E691</accession>
<evidence type="ECO:0000313" key="6">
    <source>
        <dbReference type="EMBL" id="PID57600.1"/>
    </source>
</evidence>
<dbReference type="InterPro" id="IPR022689">
    <property type="entry name" value="Iron_dep_repressor"/>
</dbReference>
<dbReference type="InterPro" id="IPR036388">
    <property type="entry name" value="WH-like_DNA-bd_sf"/>
</dbReference>